<dbReference type="Proteomes" id="UP000002357">
    <property type="component" value="Plasmid pSCL4"/>
</dbReference>
<reference evidence="2 3" key="1">
    <citation type="journal article" date="2010" name="Genome Biol. Evol.">
        <title>The sequence of a 1.8-mb bacterial linear plasmid reveals a rich evolutionary reservoir of secondary metabolic pathways.</title>
        <authorList>
            <person name="Medema M.H."/>
            <person name="Trefzer A."/>
            <person name="Kovalchuk A."/>
            <person name="van den Berg M."/>
            <person name="Mueller U."/>
            <person name="Heijne W."/>
            <person name="Wu L."/>
            <person name="Alam M.T."/>
            <person name="Ronning C.M."/>
            <person name="Nierman W.C."/>
            <person name="Bovenberg R.A.L."/>
            <person name="Breitling R."/>
            <person name="Takano E."/>
        </authorList>
    </citation>
    <scope>NUCLEOTIDE SEQUENCE [LARGE SCALE GENOMIC DNA]</scope>
    <source>
        <strain evidence="3">ATCC 27064 / DSM 738 / JCM 4710 / NBRC 13307 / NCIMB 12785 / NRRL 3585 / VKM Ac-602</strain>
        <plasmid evidence="2">pSCL4</plasmid>
    </source>
</reference>
<feature type="region of interest" description="Disordered" evidence="1">
    <location>
        <begin position="51"/>
        <end position="91"/>
    </location>
</feature>
<feature type="compositionally biased region" description="Basic and acidic residues" evidence="1">
    <location>
        <begin position="51"/>
        <end position="72"/>
    </location>
</feature>
<evidence type="ECO:0000256" key="1">
    <source>
        <dbReference type="SAM" id="MobiDB-lite"/>
    </source>
</evidence>
<gene>
    <name evidence="2" type="ORF">SCLAV_p0324</name>
</gene>
<sequence>MTDSDPATTRPDSFTASSSTSPLTATTTSGQSGHVPLDGERVLVQLCLMREMTHSRSRPERSARPARKEPRRCSRARWAPGGGDRAVRASTDRGRSCGCAMLPSHHIVIDP</sequence>
<evidence type="ECO:0000313" key="2">
    <source>
        <dbReference type="EMBL" id="EFG03815.2"/>
    </source>
</evidence>
<accession>D5SIS2</accession>
<dbReference type="EMBL" id="CM000914">
    <property type="protein sequence ID" value="EFG03815.2"/>
    <property type="molecule type" value="Genomic_DNA"/>
</dbReference>
<organism evidence="2 3">
    <name type="scientific">Streptomyces clavuligerus</name>
    <dbReference type="NCBI Taxonomy" id="1901"/>
    <lineage>
        <taxon>Bacteria</taxon>
        <taxon>Bacillati</taxon>
        <taxon>Actinomycetota</taxon>
        <taxon>Actinomycetes</taxon>
        <taxon>Kitasatosporales</taxon>
        <taxon>Streptomycetaceae</taxon>
        <taxon>Streptomyces</taxon>
    </lineage>
</organism>
<dbReference type="AlphaFoldDB" id="D5SIS2"/>
<feature type="region of interest" description="Disordered" evidence="1">
    <location>
        <begin position="1"/>
        <end position="38"/>
    </location>
</feature>
<protein>
    <submittedName>
        <fullName evidence="2">Uncharacterized protein</fullName>
    </submittedName>
</protein>
<keyword evidence="3" id="KW-1185">Reference proteome</keyword>
<geneLocation type="plasmid" evidence="2 3">
    <name>pSCL4</name>
</geneLocation>
<keyword evidence="2" id="KW-0614">Plasmid</keyword>
<proteinExistence type="predicted"/>
<name>D5SIS2_STRCL</name>
<evidence type="ECO:0000313" key="3">
    <source>
        <dbReference type="Proteomes" id="UP000002357"/>
    </source>
</evidence>
<feature type="compositionally biased region" description="Polar residues" evidence="1">
    <location>
        <begin position="1"/>
        <end position="12"/>
    </location>
</feature>
<feature type="compositionally biased region" description="Low complexity" evidence="1">
    <location>
        <begin position="13"/>
        <end position="29"/>
    </location>
</feature>